<name>A0A2P6SDB7_ROSCH</name>
<dbReference type="CDD" id="cd03784">
    <property type="entry name" value="GT1_Gtf-like"/>
    <property type="match status" value="1"/>
</dbReference>
<dbReference type="EC" id="2.4.1.-" evidence="5"/>
<dbReference type="Pfam" id="PF00201">
    <property type="entry name" value="UDPGT"/>
    <property type="match status" value="1"/>
</dbReference>
<dbReference type="Proteomes" id="UP000238479">
    <property type="component" value="Chromosome 1"/>
</dbReference>
<dbReference type="SUPFAM" id="SSF53756">
    <property type="entry name" value="UDP-Glycosyltransferase/glycogen phosphorylase"/>
    <property type="match status" value="1"/>
</dbReference>
<gene>
    <name evidence="5" type="ORF">RchiOBHm_Chr1g0339931</name>
</gene>
<keyword evidence="3 4" id="KW-0808">Transferase</keyword>
<dbReference type="Gramene" id="PRQ56676">
    <property type="protein sequence ID" value="PRQ56676"/>
    <property type="gene ID" value="RchiOBHm_Chr1g0339931"/>
</dbReference>
<protein>
    <submittedName>
        <fullName evidence="5">Putative UDP-glucose flavonoid 3-O-glucosyltransferase 3</fullName>
        <ecNumber evidence="5">2.4.1.-</ecNumber>
    </submittedName>
</protein>
<comment type="similarity">
    <text evidence="1 4">Belongs to the UDP-glycosyltransferase family.</text>
</comment>
<evidence type="ECO:0000256" key="4">
    <source>
        <dbReference type="RuleBase" id="RU003718"/>
    </source>
</evidence>
<proteinExistence type="inferred from homology"/>
<evidence type="ECO:0000313" key="5">
    <source>
        <dbReference type="EMBL" id="PRQ56676.1"/>
    </source>
</evidence>
<keyword evidence="2 4" id="KW-0328">Glycosyltransferase</keyword>
<evidence type="ECO:0000256" key="2">
    <source>
        <dbReference type="ARBA" id="ARBA00022676"/>
    </source>
</evidence>
<evidence type="ECO:0000256" key="1">
    <source>
        <dbReference type="ARBA" id="ARBA00009995"/>
    </source>
</evidence>
<dbReference type="InterPro" id="IPR035595">
    <property type="entry name" value="UDP_glycos_trans_CS"/>
</dbReference>
<dbReference type="InterPro" id="IPR002213">
    <property type="entry name" value="UDP_glucos_trans"/>
</dbReference>
<dbReference type="PANTHER" id="PTHR48048">
    <property type="entry name" value="GLYCOSYLTRANSFERASE"/>
    <property type="match status" value="1"/>
</dbReference>
<evidence type="ECO:0000313" key="6">
    <source>
        <dbReference type="Proteomes" id="UP000238479"/>
    </source>
</evidence>
<dbReference type="GO" id="GO:0035251">
    <property type="term" value="F:UDP-glucosyltransferase activity"/>
    <property type="evidence" value="ECO:0007669"/>
    <property type="project" value="InterPro"/>
</dbReference>
<organism evidence="5 6">
    <name type="scientific">Rosa chinensis</name>
    <name type="common">China rose</name>
    <dbReference type="NCBI Taxonomy" id="74649"/>
    <lineage>
        <taxon>Eukaryota</taxon>
        <taxon>Viridiplantae</taxon>
        <taxon>Streptophyta</taxon>
        <taxon>Embryophyta</taxon>
        <taxon>Tracheophyta</taxon>
        <taxon>Spermatophyta</taxon>
        <taxon>Magnoliopsida</taxon>
        <taxon>eudicotyledons</taxon>
        <taxon>Gunneridae</taxon>
        <taxon>Pentapetalae</taxon>
        <taxon>rosids</taxon>
        <taxon>fabids</taxon>
        <taxon>Rosales</taxon>
        <taxon>Rosaceae</taxon>
        <taxon>Rosoideae</taxon>
        <taxon>Rosoideae incertae sedis</taxon>
        <taxon>Rosa</taxon>
    </lineage>
</organism>
<evidence type="ECO:0000256" key="3">
    <source>
        <dbReference type="ARBA" id="ARBA00022679"/>
    </source>
</evidence>
<dbReference type="InterPro" id="IPR050481">
    <property type="entry name" value="UDP-glycosyltransf_plant"/>
</dbReference>
<comment type="caution">
    <text evidence="5">The sequence shown here is derived from an EMBL/GenBank/DDBJ whole genome shotgun (WGS) entry which is preliminary data.</text>
</comment>
<accession>A0A2P6SDB7</accession>
<reference evidence="5 6" key="1">
    <citation type="journal article" date="2018" name="Nat. Genet.">
        <title>The Rosa genome provides new insights in the design of modern roses.</title>
        <authorList>
            <person name="Bendahmane M."/>
        </authorList>
    </citation>
    <scope>NUCLEOTIDE SEQUENCE [LARGE SCALE GENOMIC DNA]</scope>
    <source>
        <strain evidence="6">cv. Old Blush</strain>
    </source>
</reference>
<dbReference type="EMBL" id="PDCK01000039">
    <property type="protein sequence ID" value="PRQ56676.1"/>
    <property type="molecule type" value="Genomic_DNA"/>
</dbReference>
<keyword evidence="6" id="KW-1185">Reference proteome</keyword>
<dbReference type="Gene3D" id="3.40.50.2000">
    <property type="entry name" value="Glycogen Phosphorylase B"/>
    <property type="match status" value="3"/>
</dbReference>
<dbReference type="AlphaFoldDB" id="A0A2P6SDB7"/>
<dbReference type="PROSITE" id="PS00375">
    <property type="entry name" value="UDPGT"/>
    <property type="match status" value="1"/>
</dbReference>
<dbReference type="PANTHER" id="PTHR48048:SF45">
    <property type="entry name" value="GLYCOSYLTRANSFERASE"/>
    <property type="match status" value="1"/>
</dbReference>
<sequence length="179" mass="19617">MKFSAISKGTDAYVELFEDSSSPISQRIKFINLPHVNMDHTEGSVRNSLIGNSLKSKTQRDLESHALHALSSDAEIPPVYPVGPLLNLNTNESRVDSDEAKRKYDILKWLDDQPLLSVVFLCFGSMGSFGAQGPGWGPQVAVLAYPSVGGFVSHCGWNSTLESLWHGVPVATWPLYAEQ</sequence>